<evidence type="ECO:0000313" key="7">
    <source>
        <dbReference type="Proteomes" id="UP000077671"/>
    </source>
</evidence>
<keyword evidence="2 5" id="KW-0812">Transmembrane</keyword>
<dbReference type="AlphaFoldDB" id="A0A8T8SF77"/>
<reference evidence="6" key="1">
    <citation type="submission" date="2016-04" db="EMBL/GenBank/DDBJ databases">
        <authorList>
            <person name="Nguyen H.D."/>
            <person name="Kesanakurti P."/>
            <person name="Cullis J."/>
            <person name="Levesque C.A."/>
            <person name="Hambleton S."/>
        </authorList>
    </citation>
    <scope>NUCLEOTIDE SEQUENCE</scope>
    <source>
        <strain evidence="6">DAOMC 238032</strain>
    </source>
</reference>
<accession>A0A8T8SF77</accession>
<dbReference type="InterPro" id="IPR001129">
    <property type="entry name" value="Membr-assoc_MAPEG"/>
</dbReference>
<dbReference type="Gene3D" id="1.20.120.550">
    <property type="entry name" value="Membrane associated eicosanoid/glutathione metabolism-like domain"/>
    <property type="match status" value="1"/>
</dbReference>
<dbReference type="Pfam" id="PF01124">
    <property type="entry name" value="MAPEG"/>
    <property type="match status" value="1"/>
</dbReference>
<gene>
    <name evidence="6" type="ORF">A4X03_0g8765</name>
</gene>
<evidence type="ECO:0000256" key="4">
    <source>
        <dbReference type="ARBA" id="ARBA00023136"/>
    </source>
</evidence>
<dbReference type="GO" id="GO:0032588">
    <property type="term" value="C:trans-Golgi network membrane"/>
    <property type="evidence" value="ECO:0007669"/>
    <property type="project" value="TreeGrafter"/>
</dbReference>
<feature type="transmembrane region" description="Helical" evidence="5">
    <location>
        <begin position="249"/>
        <end position="272"/>
    </location>
</feature>
<feature type="transmembrane region" description="Helical" evidence="5">
    <location>
        <begin position="278"/>
        <end position="300"/>
    </location>
</feature>
<dbReference type="EMBL" id="LWDD02002887">
    <property type="protein sequence ID" value="KAE8238810.1"/>
    <property type="molecule type" value="Genomic_DNA"/>
</dbReference>
<feature type="transmembrane region" description="Helical" evidence="5">
    <location>
        <begin position="9"/>
        <end position="28"/>
    </location>
</feature>
<dbReference type="GO" id="GO:0045055">
    <property type="term" value="P:regulated exocytosis"/>
    <property type="evidence" value="ECO:0007669"/>
    <property type="project" value="TreeGrafter"/>
</dbReference>
<name>A0A8T8SF77_9BASI</name>
<evidence type="ECO:0000256" key="1">
    <source>
        <dbReference type="ARBA" id="ARBA00004370"/>
    </source>
</evidence>
<keyword evidence="3 5" id="KW-1133">Transmembrane helix</keyword>
<comment type="subcellular location">
    <subcellularLocation>
        <location evidence="1">Membrane</location>
    </subcellularLocation>
</comment>
<feature type="transmembrane region" description="Helical" evidence="5">
    <location>
        <begin position="94"/>
        <end position="114"/>
    </location>
</feature>
<keyword evidence="4 5" id="KW-0472">Membrane</keyword>
<reference evidence="6" key="2">
    <citation type="journal article" date="2019" name="IMA Fungus">
        <title>Genome sequencing and comparison of five Tilletia species to identify candidate genes for the detection of regulated species infecting wheat.</title>
        <authorList>
            <person name="Nguyen H.D.T."/>
            <person name="Sultana T."/>
            <person name="Kesanakurti P."/>
            <person name="Hambleton S."/>
        </authorList>
    </citation>
    <scope>NUCLEOTIDE SEQUENCE</scope>
    <source>
        <strain evidence="6">DAOMC 238032</strain>
    </source>
</reference>
<dbReference type="PANTHER" id="PTHR31004:SF1">
    <property type="entry name" value="TRANSMEMBRANE PROTEIN 79"/>
    <property type="match status" value="1"/>
</dbReference>
<evidence type="ECO:0000256" key="3">
    <source>
        <dbReference type="ARBA" id="ARBA00022989"/>
    </source>
</evidence>
<comment type="caution">
    <text evidence="6">The sequence shown here is derived from an EMBL/GenBank/DDBJ whole genome shotgun (WGS) entry which is preliminary data.</text>
</comment>
<organism evidence="6 7">
    <name type="scientific">Tilletia caries</name>
    <name type="common">wheat bunt fungus</name>
    <dbReference type="NCBI Taxonomy" id="13290"/>
    <lineage>
        <taxon>Eukaryota</taxon>
        <taxon>Fungi</taxon>
        <taxon>Dikarya</taxon>
        <taxon>Basidiomycota</taxon>
        <taxon>Ustilaginomycotina</taxon>
        <taxon>Exobasidiomycetes</taxon>
        <taxon>Tilletiales</taxon>
        <taxon>Tilletiaceae</taxon>
        <taxon>Tilletia</taxon>
    </lineage>
</organism>
<feature type="transmembrane region" description="Helical" evidence="5">
    <location>
        <begin position="64"/>
        <end position="82"/>
    </location>
</feature>
<dbReference type="InterPro" id="IPR023352">
    <property type="entry name" value="MAPEG-like_dom_sf"/>
</dbReference>
<feature type="transmembrane region" description="Helical" evidence="5">
    <location>
        <begin position="135"/>
        <end position="155"/>
    </location>
</feature>
<dbReference type="PANTHER" id="PTHR31004">
    <property type="entry name" value="TRANSMEMBRANE PROTEIN 79"/>
    <property type="match status" value="1"/>
</dbReference>
<proteinExistence type="predicted"/>
<dbReference type="Proteomes" id="UP000077671">
    <property type="component" value="Unassembled WGS sequence"/>
</dbReference>
<sequence>MISDKINQWTLLVGMLPLAMSVGAGSLMALPLDARQHEEFFLTAAQSLFGLALLLRLRLGMGGAIALAVLFSAQIGLAFTFRDDEALTIRTLTWLGWGYLALAAAIVAMNWKGLKQILFTAARPHQQVRAQPASAESALAIFLCAGILGGGYLWLPSDLVGASGPMTLADRLAFALKWDLLILIWLAGSVRAVSQKRFWSPADRHGSAYSEASPALAVRRANLQNTLEQTVLAVGAHLILATVLKDKELVLIPLMVLLFLFGRAAFAIGYAASPIARAFGMAMTGASAVFAYILAASLILTGR</sequence>
<evidence type="ECO:0000313" key="6">
    <source>
        <dbReference type="EMBL" id="KAE8238810.1"/>
    </source>
</evidence>
<evidence type="ECO:0000256" key="5">
    <source>
        <dbReference type="SAM" id="Phobius"/>
    </source>
</evidence>
<protein>
    <submittedName>
        <fullName evidence="6">Uncharacterized protein</fullName>
    </submittedName>
</protein>
<feature type="transmembrane region" description="Helical" evidence="5">
    <location>
        <begin position="175"/>
        <end position="194"/>
    </location>
</feature>
<evidence type="ECO:0000256" key="2">
    <source>
        <dbReference type="ARBA" id="ARBA00022692"/>
    </source>
</evidence>
<dbReference type="SUPFAM" id="SSF161084">
    <property type="entry name" value="MAPEG domain-like"/>
    <property type="match status" value="1"/>
</dbReference>